<evidence type="ECO:0000256" key="3">
    <source>
        <dbReference type="ARBA" id="ARBA00022839"/>
    </source>
</evidence>
<dbReference type="GO" id="GO:0033567">
    <property type="term" value="P:DNA replication, Okazaki fragment processing"/>
    <property type="evidence" value="ECO:0007669"/>
    <property type="project" value="InterPro"/>
</dbReference>
<accession>A0AAC9MYG5</accession>
<keyword evidence="4" id="KW-0238">DNA-binding</keyword>
<dbReference type="Gene3D" id="3.40.50.1010">
    <property type="entry name" value="5'-nuclease"/>
    <property type="match status" value="1"/>
</dbReference>
<dbReference type="SUPFAM" id="SSF88723">
    <property type="entry name" value="PIN domain-like"/>
    <property type="match status" value="1"/>
</dbReference>
<sequence length="326" mass="34366">MNAPLVLLDSASLWFRSFHALPESLTAPDGTPVNAVRGFVDTVARIVSDRRPGRLVCCLDADWRPAFRVRALPSYKAHRVAEESPHEGGADTDSAGTPVAESVPDTLTPQVPIILEVLAAAGLATAEAAGFEADDVIGTLAHREGRDPVEIVSGDRDLFQTVRAEPTTVVVLYVGRGWLKRERIDPATLAARYSIPEADAGSAYAEMAMLRGDPSDGLPGVPGIGEKTAAKLISVFGSLAALRQAAAESSAEVPKRARTALVAAAGYLDVAPTVVRVALDAPITGSETDLLPAEPADPQRLAELGERWGLTSSVDRLTQALAQARR</sequence>
<evidence type="ECO:0000256" key="4">
    <source>
        <dbReference type="ARBA" id="ARBA00023125"/>
    </source>
</evidence>
<dbReference type="InterPro" id="IPR020046">
    <property type="entry name" value="5-3_exonucl_a-hlix_arch_N"/>
</dbReference>
<feature type="domain" description="5'-3' exonuclease" evidence="8">
    <location>
        <begin position="3"/>
        <end position="293"/>
    </location>
</feature>
<dbReference type="PANTHER" id="PTHR42646:SF2">
    <property type="entry name" value="5'-3' EXONUCLEASE FAMILY PROTEIN"/>
    <property type="match status" value="1"/>
</dbReference>
<keyword evidence="10" id="KW-1185">Reference proteome</keyword>
<dbReference type="SUPFAM" id="SSF47807">
    <property type="entry name" value="5' to 3' exonuclease, C-terminal subdomain"/>
    <property type="match status" value="1"/>
</dbReference>
<comment type="function">
    <text evidence="5">5'-3' exonuclease acting preferentially on double-stranded DNA.</text>
</comment>
<evidence type="ECO:0000256" key="7">
    <source>
        <dbReference type="SAM" id="MobiDB-lite"/>
    </source>
</evidence>
<dbReference type="PANTHER" id="PTHR42646">
    <property type="entry name" value="FLAP ENDONUCLEASE XNI"/>
    <property type="match status" value="1"/>
</dbReference>
<dbReference type="InterPro" id="IPR020045">
    <property type="entry name" value="DNA_polI_H3TH"/>
</dbReference>
<keyword evidence="1" id="KW-0540">Nuclease</keyword>
<dbReference type="InterPro" id="IPR036279">
    <property type="entry name" value="5-3_exonuclease_C_sf"/>
</dbReference>
<dbReference type="Gene3D" id="1.10.150.20">
    <property type="entry name" value="5' to 3' exonuclease, C-terminal subdomain"/>
    <property type="match status" value="1"/>
</dbReference>
<gene>
    <name evidence="9" type="ORF">TL08_12130</name>
</gene>
<keyword evidence="3 9" id="KW-0269">Exonuclease</keyword>
<evidence type="ECO:0000256" key="1">
    <source>
        <dbReference type="ARBA" id="ARBA00022722"/>
    </source>
</evidence>
<dbReference type="InterPro" id="IPR038969">
    <property type="entry name" value="FEN"/>
</dbReference>
<dbReference type="Proteomes" id="UP000095210">
    <property type="component" value="Chromosome"/>
</dbReference>
<dbReference type="CDD" id="cd09898">
    <property type="entry name" value="H3TH_53EXO"/>
    <property type="match status" value="1"/>
</dbReference>
<dbReference type="InterPro" id="IPR029060">
    <property type="entry name" value="PIN-like_dom_sf"/>
</dbReference>
<evidence type="ECO:0000256" key="2">
    <source>
        <dbReference type="ARBA" id="ARBA00022801"/>
    </source>
</evidence>
<feature type="compositionally biased region" description="Basic and acidic residues" evidence="7">
    <location>
        <begin position="79"/>
        <end position="89"/>
    </location>
</feature>
<dbReference type="EMBL" id="CP014859">
    <property type="protein sequence ID" value="AOS63240.1"/>
    <property type="molecule type" value="Genomic_DNA"/>
</dbReference>
<dbReference type="AlphaFoldDB" id="A0AAC9MYG5"/>
<dbReference type="SMART" id="SM00475">
    <property type="entry name" value="53EXOc"/>
    <property type="match status" value="1"/>
</dbReference>
<dbReference type="Pfam" id="PF02739">
    <property type="entry name" value="5_3_exonuc_N"/>
    <property type="match status" value="1"/>
</dbReference>
<dbReference type="InterPro" id="IPR002421">
    <property type="entry name" value="5-3_exonuclease"/>
</dbReference>
<evidence type="ECO:0000259" key="8">
    <source>
        <dbReference type="SMART" id="SM00475"/>
    </source>
</evidence>
<evidence type="ECO:0000256" key="5">
    <source>
        <dbReference type="ARBA" id="ARBA00049957"/>
    </source>
</evidence>
<organism evidence="9 10">
    <name type="scientific">Actinoalloteichus hymeniacidonis</name>
    <dbReference type="NCBI Taxonomy" id="340345"/>
    <lineage>
        <taxon>Bacteria</taxon>
        <taxon>Bacillati</taxon>
        <taxon>Actinomycetota</taxon>
        <taxon>Actinomycetes</taxon>
        <taxon>Pseudonocardiales</taxon>
        <taxon>Pseudonocardiaceae</taxon>
        <taxon>Actinoalloteichus</taxon>
    </lineage>
</organism>
<name>A0AAC9MYG5_9PSEU</name>
<evidence type="ECO:0000256" key="6">
    <source>
        <dbReference type="ARBA" id="ARBA00050026"/>
    </source>
</evidence>
<keyword evidence="2 9" id="KW-0378">Hydrolase</keyword>
<protein>
    <recommendedName>
        <fullName evidence="6">5'-3' exonuclease</fullName>
    </recommendedName>
</protein>
<dbReference type="Pfam" id="PF01367">
    <property type="entry name" value="5_3_exonuc"/>
    <property type="match status" value="1"/>
</dbReference>
<evidence type="ECO:0000313" key="9">
    <source>
        <dbReference type="EMBL" id="AOS63240.1"/>
    </source>
</evidence>
<evidence type="ECO:0000313" key="10">
    <source>
        <dbReference type="Proteomes" id="UP000095210"/>
    </source>
</evidence>
<dbReference type="GO" id="GO:0017108">
    <property type="term" value="F:5'-flap endonuclease activity"/>
    <property type="evidence" value="ECO:0007669"/>
    <property type="project" value="InterPro"/>
</dbReference>
<feature type="region of interest" description="Disordered" evidence="7">
    <location>
        <begin position="78"/>
        <end position="103"/>
    </location>
</feature>
<proteinExistence type="predicted"/>
<dbReference type="RefSeq" id="WP_069848922.1">
    <property type="nucleotide sequence ID" value="NZ_CP014859.1"/>
</dbReference>
<dbReference type="SMART" id="SM00279">
    <property type="entry name" value="HhH2"/>
    <property type="match status" value="1"/>
</dbReference>
<dbReference type="GO" id="GO:0008409">
    <property type="term" value="F:5'-3' exonuclease activity"/>
    <property type="evidence" value="ECO:0007669"/>
    <property type="project" value="InterPro"/>
</dbReference>
<dbReference type="CDD" id="cd09859">
    <property type="entry name" value="PIN_53EXO"/>
    <property type="match status" value="1"/>
</dbReference>
<dbReference type="InterPro" id="IPR008918">
    <property type="entry name" value="HhH2"/>
</dbReference>
<dbReference type="GO" id="GO:0003677">
    <property type="term" value="F:DNA binding"/>
    <property type="evidence" value="ECO:0007669"/>
    <property type="project" value="UniProtKB-KW"/>
</dbReference>
<dbReference type="KEGG" id="ahm:TL08_12130"/>
<reference evidence="10" key="1">
    <citation type="submission" date="2016-03" db="EMBL/GenBank/DDBJ databases">
        <title>Complete genome sequence of the type strain Actinoalloteichus hymeniacidonis DSM 45092.</title>
        <authorList>
            <person name="Schaffert L."/>
            <person name="Albersmeier A."/>
            <person name="Winkler A."/>
            <person name="Kalinowski J."/>
            <person name="Zotchev S."/>
            <person name="Ruckert C."/>
        </authorList>
    </citation>
    <scope>NUCLEOTIDE SEQUENCE [LARGE SCALE GENOMIC DNA]</scope>
    <source>
        <strain evidence="10">HPA177(T) (DSM 45092(T))</strain>
    </source>
</reference>